<dbReference type="OrthoDB" id="5343650at2"/>
<evidence type="ECO:0000313" key="1">
    <source>
        <dbReference type="EMBL" id="TLP40580.1"/>
    </source>
</evidence>
<reference evidence="1 2" key="1">
    <citation type="submission" date="2019-05" db="EMBL/GenBank/DDBJ databases">
        <title>Arcobacter sp. nov., isolated from sea sediment.</title>
        <authorList>
            <person name="Kim W."/>
        </authorList>
    </citation>
    <scope>NUCLEOTIDE SEQUENCE [LARGE SCALE GENOMIC DNA]</scope>
    <source>
        <strain evidence="1 2">CAU 1517</strain>
    </source>
</reference>
<dbReference type="EMBL" id="VANU01000001">
    <property type="protein sequence ID" value="TLP40580.1"/>
    <property type="molecule type" value="Genomic_DNA"/>
</dbReference>
<name>A0A5R8Y466_9BACT</name>
<proteinExistence type="predicted"/>
<evidence type="ECO:0000313" key="2">
    <source>
        <dbReference type="Proteomes" id="UP000308901"/>
    </source>
</evidence>
<accession>A0A5R8Y466</accession>
<organism evidence="1 2">
    <name type="scientific">Arcobacter arenosus</name>
    <dbReference type="NCBI Taxonomy" id="2576037"/>
    <lineage>
        <taxon>Bacteria</taxon>
        <taxon>Pseudomonadati</taxon>
        <taxon>Campylobacterota</taxon>
        <taxon>Epsilonproteobacteria</taxon>
        <taxon>Campylobacterales</taxon>
        <taxon>Arcobacteraceae</taxon>
        <taxon>Arcobacter</taxon>
    </lineage>
</organism>
<keyword evidence="2" id="KW-1185">Reference proteome</keyword>
<sequence>MGFFKNIVDFIAKASIPTYKFEENKLIFKLNNDQFFEYDLGEYEIKTRHDSYVFEAYTLKNNDIFLEYIRTDNNASWNGQPLSLFEGFFKHKLNIKSFNLLEKKEINKYTFKVFKVDDSFVLHIVYIYTAISDIIIVDMKGELYQNLLSRLDDSYEYKFNDEEKGSVNFNISMIKENNIQNFIEGEK</sequence>
<dbReference type="RefSeq" id="WP_138150870.1">
    <property type="nucleotide sequence ID" value="NZ_VANU01000001.1"/>
</dbReference>
<dbReference type="Proteomes" id="UP000308901">
    <property type="component" value="Unassembled WGS sequence"/>
</dbReference>
<comment type="caution">
    <text evidence="1">The sequence shown here is derived from an EMBL/GenBank/DDBJ whole genome shotgun (WGS) entry which is preliminary data.</text>
</comment>
<gene>
    <name evidence="1" type="ORF">FDK22_00775</name>
</gene>
<protein>
    <submittedName>
        <fullName evidence="1">Uncharacterized protein</fullName>
    </submittedName>
</protein>
<dbReference type="AlphaFoldDB" id="A0A5R8Y466"/>